<name>A0ABS6E521_9FIRM</name>
<dbReference type="Proteomes" id="UP000749471">
    <property type="component" value="Unassembled WGS sequence"/>
</dbReference>
<dbReference type="Pfam" id="PF14503">
    <property type="entry name" value="YhfZ_C"/>
    <property type="match status" value="1"/>
</dbReference>
<evidence type="ECO:0008006" key="5">
    <source>
        <dbReference type="Google" id="ProtNLM"/>
    </source>
</evidence>
<reference evidence="3 4" key="1">
    <citation type="submission" date="2021-06" db="EMBL/GenBank/DDBJ databases">
        <authorList>
            <person name="Sun Q."/>
            <person name="Li D."/>
        </authorList>
    </citation>
    <scope>NUCLEOTIDE SEQUENCE [LARGE SCALE GENOMIC DNA]</scope>
    <source>
        <strain evidence="3 4">MSJ-40</strain>
    </source>
</reference>
<dbReference type="InterPro" id="IPR032791">
    <property type="entry name" value="YhfZ_C"/>
</dbReference>
<gene>
    <name evidence="3" type="ORF">KQI42_08360</name>
</gene>
<evidence type="ECO:0000259" key="2">
    <source>
        <dbReference type="Pfam" id="PF14503"/>
    </source>
</evidence>
<dbReference type="EMBL" id="JAHLPM010000006">
    <property type="protein sequence ID" value="MBU5438017.1"/>
    <property type="molecule type" value="Genomic_DNA"/>
</dbReference>
<comment type="caution">
    <text evidence="3">The sequence shown here is derived from an EMBL/GenBank/DDBJ whole genome shotgun (WGS) entry which is preliminary data.</text>
</comment>
<protein>
    <recommendedName>
        <fullName evidence="5">Helix-turn-helix domain-containing protein</fullName>
    </recommendedName>
</protein>
<accession>A0ABS6E521</accession>
<keyword evidence="4" id="KW-1185">Reference proteome</keyword>
<evidence type="ECO:0000259" key="1">
    <source>
        <dbReference type="Pfam" id="PF14502"/>
    </source>
</evidence>
<evidence type="ECO:0000313" key="4">
    <source>
        <dbReference type="Proteomes" id="UP000749471"/>
    </source>
</evidence>
<evidence type="ECO:0000313" key="3">
    <source>
        <dbReference type="EMBL" id="MBU5438017.1"/>
    </source>
</evidence>
<proteinExistence type="predicted"/>
<feature type="domain" description="Uncharacterised protein YhfZ C-terminal" evidence="2">
    <location>
        <begin position="78"/>
        <end position="312"/>
    </location>
</feature>
<dbReference type="Pfam" id="PF14502">
    <property type="entry name" value="HTH_41"/>
    <property type="match status" value="1"/>
</dbReference>
<organism evidence="3 4">
    <name type="scientific">Tissierella simiarum</name>
    <dbReference type="NCBI Taxonomy" id="2841534"/>
    <lineage>
        <taxon>Bacteria</taxon>
        <taxon>Bacillati</taxon>
        <taxon>Bacillota</taxon>
        <taxon>Tissierellia</taxon>
        <taxon>Tissierellales</taxon>
        <taxon>Tissierellaceae</taxon>
        <taxon>Tissierella</taxon>
    </lineage>
</organism>
<dbReference type="InterPro" id="IPR041444">
    <property type="entry name" value="HTH_41"/>
</dbReference>
<sequence length="312" mass="35618">MDRYKNKLMSKNGIAIISLAREMFTLDVGDRIKTVEQYSETLCLGRGTIHTALKFLQKEKAITLESKGHLGTYINFIDYKKLWTIGDIGTIMGVMPLPYSKRYEGLATGLYKTFEAVDLPFSLAFMRGASRRIEALNSGRYNFAVVSKLAARLEMQKSDNIEIAYEFSENSYVGRHVIIFADKEQTQITPKMRIGIDPDSVDQIILTNYECEGIDVEFVDISYSQIFNNIKSNVIDAAIWNGDELKEYTEHYGIVPLRNKKSINLSKEDTIAVIVINKDNSMVHEILSKFIDIKQISNIQEEVMNDKMIPMY</sequence>
<dbReference type="NCBIfam" id="NF041241">
    <property type="entry name" value="YhfZ_full"/>
    <property type="match status" value="1"/>
</dbReference>
<dbReference type="RefSeq" id="WP_216518750.1">
    <property type="nucleotide sequence ID" value="NZ_JAHLPM010000006.1"/>
</dbReference>
<feature type="domain" description="YhfZ helix-turn-helix" evidence="1">
    <location>
        <begin position="28"/>
        <end position="74"/>
    </location>
</feature>
<dbReference type="CDD" id="cd13533">
    <property type="entry name" value="PBP2_Yhfz"/>
    <property type="match status" value="1"/>
</dbReference>